<dbReference type="InterPro" id="IPR036721">
    <property type="entry name" value="RCK_C_sf"/>
</dbReference>
<evidence type="ECO:0000256" key="5">
    <source>
        <dbReference type="ARBA" id="ARBA00022989"/>
    </source>
</evidence>
<keyword evidence="2" id="KW-0813">Transport</keyword>
<keyword evidence="4" id="KW-0677">Repeat</keyword>
<dbReference type="PROSITE" id="PS01271">
    <property type="entry name" value="NA_SULFATE"/>
    <property type="match status" value="1"/>
</dbReference>
<evidence type="ECO:0000256" key="6">
    <source>
        <dbReference type="ARBA" id="ARBA00023136"/>
    </source>
</evidence>
<keyword evidence="3 7" id="KW-0812">Transmembrane</keyword>
<evidence type="ECO:0000256" key="1">
    <source>
        <dbReference type="ARBA" id="ARBA00004141"/>
    </source>
</evidence>
<feature type="transmembrane region" description="Helical" evidence="7">
    <location>
        <begin position="28"/>
        <end position="46"/>
    </location>
</feature>
<feature type="transmembrane region" description="Helical" evidence="7">
    <location>
        <begin position="175"/>
        <end position="196"/>
    </location>
</feature>
<protein>
    <submittedName>
        <fullName evidence="9">SLC13 family permease</fullName>
    </submittedName>
</protein>
<proteinExistence type="predicted"/>
<dbReference type="PROSITE" id="PS51202">
    <property type="entry name" value="RCK_C"/>
    <property type="match status" value="2"/>
</dbReference>
<gene>
    <name evidence="9" type="ORF">CQU01_02530</name>
</gene>
<dbReference type="Gene3D" id="3.30.70.1450">
    <property type="entry name" value="Regulator of K+ conductance, C-terminal domain"/>
    <property type="match status" value="2"/>
</dbReference>
<keyword evidence="5 7" id="KW-1133">Transmembrane helix</keyword>
<dbReference type="GO" id="GO:0006813">
    <property type="term" value="P:potassium ion transport"/>
    <property type="evidence" value="ECO:0007669"/>
    <property type="project" value="InterPro"/>
</dbReference>
<comment type="caution">
    <text evidence="9">The sequence shown here is derived from an EMBL/GenBank/DDBJ whole genome shotgun (WGS) entry which is preliminary data.</text>
</comment>
<keyword evidence="6 7" id="KW-0472">Membrane</keyword>
<feature type="transmembrane region" description="Helical" evidence="7">
    <location>
        <begin position="469"/>
        <end position="487"/>
    </location>
</feature>
<dbReference type="InterPro" id="IPR031312">
    <property type="entry name" value="Na/sul_symport_CS"/>
</dbReference>
<name>A0A511UTT6_9BACI</name>
<evidence type="ECO:0000256" key="3">
    <source>
        <dbReference type="ARBA" id="ARBA00022692"/>
    </source>
</evidence>
<evidence type="ECO:0000313" key="10">
    <source>
        <dbReference type="Proteomes" id="UP000321491"/>
    </source>
</evidence>
<dbReference type="Proteomes" id="UP000321491">
    <property type="component" value="Unassembled WGS sequence"/>
</dbReference>
<feature type="transmembrane region" description="Helical" evidence="7">
    <location>
        <begin position="443"/>
        <end position="462"/>
    </location>
</feature>
<feature type="transmembrane region" description="Helical" evidence="7">
    <location>
        <begin position="526"/>
        <end position="546"/>
    </location>
</feature>
<dbReference type="RefSeq" id="WP_146934785.1">
    <property type="nucleotide sequence ID" value="NZ_BJXW01000004.1"/>
</dbReference>
<dbReference type="InterPro" id="IPR004680">
    <property type="entry name" value="Cit_transptr-like_dom"/>
</dbReference>
<dbReference type="Pfam" id="PF03600">
    <property type="entry name" value="CitMHS"/>
    <property type="match status" value="1"/>
</dbReference>
<accession>A0A511UTT6</accession>
<feature type="domain" description="RCK C-terminal" evidence="8">
    <location>
        <begin position="218"/>
        <end position="312"/>
    </location>
</feature>
<feature type="transmembrane region" description="Helical" evidence="7">
    <location>
        <begin position="6"/>
        <end position="21"/>
    </location>
</feature>
<dbReference type="GO" id="GO:0005886">
    <property type="term" value="C:plasma membrane"/>
    <property type="evidence" value="ECO:0007669"/>
    <property type="project" value="TreeGrafter"/>
</dbReference>
<comment type="subcellular location">
    <subcellularLocation>
        <location evidence="1">Membrane</location>
        <topology evidence="1">Multi-pass membrane protein</topology>
    </subcellularLocation>
</comment>
<feature type="transmembrane region" description="Helical" evidence="7">
    <location>
        <begin position="136"/>
        <end position="155"/>
    </location>
</feature>
<evidence type="ECO:0000256" key="7">
    <source>
        <dbReference type="SAM" id="Phobius"/>
    </source>
</evidence>
<dbReference type="Pfam" id="PF02080">
    <property type="entry name" value="TrkA_C"/>
    <property type="match status" value="2"/>
</dbReference>
<evidence type="ECO:0000259" key="8">
    <source>
        <dbReference type="PROSITE" id="PS51202"/>
    </source>
</evidence>
<feature type="transmembrane region" description="Helical" evidence="7">
    <location>
        <begin position="499"/>
        <end position="519"/>
    </location>
</feature>
<reference evidence="9 10" key="1">
    <citation type="submission" date="2019-07" db="EMBL/GenBank/DDBJ databases">
        <title>Whole genome shotgun sequence of Cerasibacillus quisquiliarum NBRC 102429.</title>
        <authorList>
            <person name="Hosoyama A."/>
            <person name="Uohara A."/>
            <person name="Ohji S."/>
            <person name="Ichikawa N."/>
        </authorList>
    </citation>
    <scope>NUCLEOTIDE SEQUENCE [LARGE SCALE GENOMIC DNA]</scope>
    <source>
        <strain evidence="9 10">NBRC 102429</strain>
    </source>
</reference>
<sequence length="614" mass="66783">MYTDMLITFSVLGLATGLFIHGKIRSDLVAIGALLILVITDIITPTEALAGFSNSVVVMIAGLFIVGAGIFNTGLAKMMGNQLLKFGRKDEGRLLVIIMVTVGVFSAFMSNTGTVAVLLPVVMSMAVSLKTSPAKFLIPLAFASSLGGVLTMIGTPPNLVVNDLLKEHGYEPLHFFGFTPIGLVAFITGIIFMAWIGKRMLPNHEHIQQHRYDEHTGQELVGIYNINHLLYLIEVPNTSSIIGKSLIELDLTGRFDVTVISIERKETDGLQLFSNGSHVVVPKTHTTFQPGDRVLVFGQAKALIDAYDLHDLTERTEVKERFLSREFGLTEILIAPQSEFKNKTLRDLHFRKKYRCNVLAINRSGHYILKDAAKQRLRPGDALLVYGKWDDMEILSEMIHDVVVVGNVSQKATSAIAKGKAPIAAAIMLMMLTLMTFERLDPVVSVLLAAFLMIITGCVRSTNDAYRAINWESVLLIAAMLPVATALEKTGGVLVVSETIINILGDYGPYAVLAGFYVLTMTLSQFISNTATAVLFAPIAMATAVSLGVSPYPFVIAVAISASMAFMTPVASPTNALVMNAGGYTFKDFVKIGLVLQLVLTVVMIIAIPFFFPF</sequence>
<dbReference type="AlphaFoldDB" id="A0A511UTT6"/>
<feature type="transmembrane region" description="Helical" evidence="7">
    <location>
        <begin position="92"/>
        <end position="108"/>
    </location>
</feature>
<feature type="transmembrane region" description="Helical" evidence="7">
    <location>
        <begin position="52"/>
        <end position="71"/>
    </location>
</feature>
<feature type="transmembrane region" description="Helical" evidence="7">
    <location>
        <begin position="592"/>
        <end position="612"/>
    </location>
</feature>
<evidence type="ECO:0000313" key="9">
    <source>
        <dbReference type="EMBL" id="GEN30015.1"/>
    </source>
</evidence>
<dbReference type="InterPro" id="IPR051679">
    <property type="entry name" value="DASS-Related_Transporters"/>
</dbReference>
<dbReference type="SUPFAM" id="SSF116726">
    <property type="entry name" value="TrkA C-terminal domain-like"/>
    <property type="match status" value="2"/>
</dbReference>
<evidence type="ECO:0000256" key="2">
    <source>
        <dbReference type="ARBA" id="ARBA00022448"/>
    </source>
</evidence>
<dbReference type="GO" id="GO:0008324">
    <property type="term" value="F:monoatomic cation transmembrane transporter activity"/>
    <property type="evidence" value="ECO:0007669"/>
    <property type="project" value="InterPro"/>
</dbReference>
<organism evidence="9 10">
    <name type="scientific">Cerasibacillus quisquiliarum</name>
    <dbReference type="NCBI Taxonomy" id="227865"/>
    <lineage>
        <taxon>Bacteria</taxon>
        <taxon>Bacillati</taxon>
        <taxon>Bacillota</taxon>
        <taxon>Bacilli</taxon>
        <taxon>Bacillales</taxon>
        <taxon>Bacillaceae</taxon>
        <taxon>Cerasibacillus</taxon>
    </lineage>
</organism>
<dbReference type="PANTHER" id="PTHR43652:SF1">
    <property type="entry name" value="RESPONSE REGULATOR"/>
    <property type="match status" value="1"/>
</dbReference>
<keyword evidence="10" id="KW-1185">Reference proteome</keyword>
<feature type="transmembrane region" description="Helical" evidence="7">
    <location>
        <begin position="552"/>
        <end position="571"/>
    </location>
</feature>
<evidence type="ECO:0000256" key="4">
    <source>
        <dbReference type="ARBA" id="ARBA00022737"/>
    </source>
</evidence>
<dbReference type="OrthoDB" id="9765532at2"/>
<feature type="domain" description="RCK C-terminal" evidence="8">
    <location>
        <begin position="317"/>
        <end position="401"/>
    </location>
</feature>
<dbReference type="PANTHER" id="PTHR43652">
    <property type="entry name" value="BASIC AMINO ACID ANTIPORTER YFCC-RELATED"/>
    <property type="match status" value="1"/>
</dbReference>
<dbReference type="InterPro" id="IPR006037">
    <property type="entry name" value="RCK_C"/>
</dbReference>
<dbReference type="EMBL" id="BJXW01000004">
    <property type="protein sequence ID" value="GEN30015.1"/>
    <property type="molecule type" value="Genomic_DNA"/>
</dbReference>